<name>A0ABX4BQD2_FLAFR</name>
<keyword evidence="1" id="KW-1133">Transmembrane helix</keyword>
<keyword evidence="1" id="KW-0812">Transmembrane</keyword>
<evidence type="ECO:0008006" key="4">
    <source>
        <dbReference type="Google" id="ProtNLM"/>
    </source>
</evidence>
<keyword evidence="1" id="KW-0472">Membrane</keyword>
<comment type="caution">
    <text evidence="2">The sequence shown here is derived from an EMBL/GenBank/DDBJ whole genome shotgun (WGS) entry which is preliminary data.</text>
</comment>
<gene>
    <name evidence="2" type="ORF">B0A65_12895</name>
</gene>
<evidence type="ECO:0000313" key="3">
    <source>
        <dbReference type="Proteomes" id="UP000198382"/>
    </source>
</evidence>
<evidence type="ECO:0000313" key="2">
    <source>
        <dbReference type="EMBL" id="OXA78624.1"/>
    </source>
</evidence>
<sequence length="88" mass="10305">MKSLFKKRETPFTYHKYYTFMQEKWAEKMNVMTCGLSKAKLMYLLVLFTVLTAGYFIYNIYAALSRSNSLQVNNTAVISKIKSINIKK</sequence>
<dbReference type="Proteomes" id="UP000198382">
    <property type="component" value="Unassembled WGS sequence"/>
</dbReference>
<dbReference type="RefSeq" id="WP_074662043.1">
    <property type="nucleotide sequence ID" value="NZ_MUGV01000020.1"/>
</dbReference>
<reference evidence="2 3" key="1">
    <citation type="submission" date="2016-11" db="EMBL/GenBank/DDBJ databases">
        <title>Whole genomes of Flavobacteriaceae.</title>
        <authorList>
            <person name="Stine C."/>
            <person name="Li C."/>
            <person name="Tadesse D."/>
        </authorList>
    </citation>
    <scope>NUCLEOTIDE SEQUENCE [LARGE SCALE GENOMIC DNA]</scope>
    <source>
        <strain evidence="2 3">DSM 15937</strain>
    </source>
</reference>
<feature type="transmembrane region" description="Helical" evidence="1">
    <location>
        <begin position="41"/>
        <end position="61"/>
    </location>
</feature>
<organism evidence="2 3">
    <name type="scientific">Flavobacterium frigidimaris</name>
    <dbReference type="NCBI Taxonomy" id="262320"/>
    <lineage>
        <taxon>Bacteria</taxon>
        <taxon>Pseudomonadati</taxon>
        <taxon>Bacteroidota</taxon>
        <taxon>Flavobacteriia</taxon>
        <taxon>Flavobacteriales</taxon>
        <taxon>Flavobacteriaceae</taxon>
        <taxon>Flavobacterium</taxon>
    </lineage>
</organism>
<accession>A0ABX4BQD2</accession>
<proteinExistence type="predicted"/>
<evidence type="ECO:0000256" key="1">
    <source>
        <dbReference type="SAM" id="Phobius"/>
    </source>
</evidence>
<keyword evidence="3" id="KW-1185">Reference proteome</keyword>
<protein>
    <recommendedName>
        <fullName evidence="4">DUF3989 domain-containing protein</fullName>
    </recommendedName>
</protein>
<dbReference type="EMBL" id="MUGV01000020">
    <property type="protein sequence ID" value="OXA78624.1"/>
    <property type="molecule type" value="Genomic_DNA"/>
</dbReference>